<comment type="subcellular location">
    <subcellularLocation>
        <location evidence="1">Membrane</location>
        <topology evidence="1">Multi-pass membrane protein</topology>
    </subcellularLocation>
</comment>
<feature type="transmembrane region" description="Helical" evidence="7">
    <location>
        <begin position="511"/>
        <end position="530"/>
    </location>
</feature>
<accession>A0A014N562</accession>
<keyword evidence="4 7" id="KW-0812">Transmembrane</keyword>
<keyword evidence="3" id="KW-0813">Transport</keyword>
<feature type="transmembrane region" description="Helical" evidence="7">
    <location>
        <begin position="96"/>
        <end position="114"/>
    </location>
</feature>
<feature type="transmembrane region" description="Helical" evidence="7">
    <location>
        <begin position="366"/>
        <end position="389"/>
    </location>
</feature>
<feature type="transmembrane region" description="Helical" evidence="7">
    <location>
        <begin position="27"/>
        <end position="45"/>
    </location>
</feature>
<dbReference type="eggNOG" id="KOG0254">
    <property type="taxonomic scope" value="Eukaryota"/>
</dbReference>
<evidence type="ECO:0000313" key="9">
    <source>
        <dbReference type="EMBL" id="EXU94823.1"/>
    </source>
</evidence>
<dbReference type="PANTHER" id="PTHR23501">
    <property type="entry name" value="MAJOR FACILITATOR SUPERFAMILY"/>
    <property type="match status" value="1"/>
</dbReference>
<feature type="transmembrane region" description="Helical" evidence="7">
    <location>
        <begin position="230"/>
        <end position="252"/>
    </location>
</feature>
<gene>
    <name evidence="9" type="ORF">X797_012092</name>
</gene>
<dbReference type="InterPro" id="IPR036259">
    <property type="entry name" value="MFS_trans_sf"/>
</dbReference>
<dbReference type="PANTHER" id="PTHR23501:SF12">
    <property type="entry name" value="MAJOR FACILITATOR SUPERFAMILY (MFS) PROFILE DOMAIN-CONTAINING PROTEIN-RELATED"/>
    <property type="match status" value="1"/>
</dbReference>
<feature type="transmembrane region" description="Helical" evidence="7">
    <location>
        <begin position="188"/>
        <end position="210"/>
    </location>
</feature>
<evidence type="ECO:0000256" key="3">
    <source>
        <dbReference type="ARBA" id="ARBA00022448"/>
    </source>
</evidence>
<comment type="caution">
    <text evidence="9">The sequence shown here is derived from an EMBL/GenBank/DDBJ whole genome shotgun (WGS) entry which is preliminary data.</text>
</comment>
<feature type="domain" description="Major facilitator superfamily (MFS) profile" evidence="8">
    <location>
        <begin position="31"/>
        <end position="536"/>
    </location>
</feature>
<name>A0A014N562_9HYPO</name>
<dbReference type="GO" id="GO:0005886">
    <property type="term" value="C:plasma membrane"/>
    <property type="evidence" value="ECO:0007669"/>
    <property type="project" value="TreeGrafter"/>
</dbReference>
<dbReference type="AlphaFoldDB" id="A0A014N562"/>
<feature type="transmembrane region" description="Helical" evidence="7">
    <location>
        <begin position="401"/>
        <end position="423"/>
    </location>
</feature>
<dbReference type="Pfam" id="PF07690">
    <property type="entry name" value="MFS_1"/>
    <property type="match status" value="1"/>
</dbReference>
<dbReference type="PROSITE" id="PS50850">
    <property type="entry name" value="MFS"/>
    <property type="match status" value="1"/>
</dbReference>
<dbReference type="EMBL" id="JELW01000143">
    <property type="protein sequence ID" value="EXU94823.1"/>
    <property type="molecule type" value="Genomic_DNA"/>
</dbReference>
<evidence type="ECO:0000256" key="5">
    <source>
        <dbReference type="ARBA" id="ARBA00022989"/>
    </source>
</evidence>
<dbReference type="GO" id="GO:0022857">
    <property type="term" value="F:transmembrane transporter activity"/>
    <property type="evidence" value="ECO:0007669"/>
    <property type="project" value="InterPro"/>
</dbReference>
<dbReference type="Proteomes" id="UP000030151">
    <property type="component" value="Unassembled WGS sequence"/>
</dbReference>
<feature type="transmembrane region" description="Helical" evidence="7">
    <location>
        <begin position="264"/>
        <end position="288"/>
    </location>
</feature>
<evidence type="ECO:0000256" key="6">
    <source>
        <dbReference type="ARBA" id="ARBA00023136"/>
    </source>
</evidence>
<dbReference type="OrthoDB" id="10021397at2759"/>
<reference evidence="9 10" key="1">
    <citation type="submission" date="2014-02" db="EMBL/GenBank/DDBJ databases">
        <title>The genome sequence of the entomopathogenic fungus Metarhizium robertsii ARSEF 2575.</title>
        <authorList>
            <person name="Giuliano Garisto Donzelli B."/>
            <person name="Roe B.A."/>
            <person name="Macmil S.L."/>
            <person name="Krasnoff S.B."/>
            <person name="Gibson D.M."/>
        </authorList>
    </citation>
    <scope>NUCLEOTIDE SEQUENCE [LARGE SCALE GENOMIC DNA]</scope>
    <source>
        <strain evidence="9 10">ARSEF 2575</strain>
    </source>
</reference>
<feature type="transmembrane region" description="Helical" evidence="7">
    <location>
        <begin position="163"/>
        <end position="182"/>
    </location>
</feature>
<dbReference type="HOGENOM" id="CLU_000960_22_1_1"/>
<feature type="transmembrane region" description="Helical" evidence="7">
    <location>
        <begin position="333"/>
        <end position="354"/>
    </location>
</feature>
<dbReference type="InterPro" id="IPR011701">
    <property type="entry name" value="MFS"/>
</dbReference>
<evidence type="ECO:0000313" key="10">
    <source>
        <dbReference type="Proteomes" id="UP000030151"/>
    </source>
</evidence>
<evidence type="ECO:0000256" key="4">
    <source>
        <dbReference type="ARBA" id="ARBA00022692"/>
    </source>
</evidence>
<keyword evidence="5 7" id="KW-1133">Transmembrane helix</keyword>
<proteinExistence type="inferred from homology"/>
<evidence type="ECO:0000256" key="7">
    <source>
        <dbReference type="SAM" id="Phobius"/>
    </source>
</evidence>
<evidence type="ECO:0000259" key="8">
    <source>
        <dbReference type="PROSITE" id="PS50850"/>
    </source>
</evidence>
<feature type="transmembrane region" description="Helical" evidence="7">
    <location>
        <begin position="120"/>
        <end position="142"/>
    </location>
</feature>
<feature type="transmembrane region" description="Helical" evidence="7">
    <location>
        <begin position="65"/>
        <end position="84"/>
    </location>
</feature>
<sequence length="553" mass="60069">MSNPESQKTAIELQDDHVSRRSWRWKGTLAIIYFTALINAQAGYDVSNTANIQSRLYEAFGRIELLSWISLSYSLALFSVMFLVRHLTYNFDLRWLYLGSLAVFLAGATVAGAAQNMAAIIVGRVIMGVGGAFVQQINMFYISDCAPGIEGERARKAPQRISIMSASWAVGLIIGGPVGSAFSERVTWRWAFLLNLPCVGATLILAYICVPKGEVLPDEEAPLRCRWNQFVLAQILLNMAVPVLLALGLTFSGSVWHWDSHPTLAIWIASGVVSLLWVLYLWATIDWAGLVRSGWPNLRIWSLWVCSACAGASYAVALYYFPLYFAFAKGADALQQTLWVLPFVLTFITSVAITGQLLPVFAAHKVILVIFAVGGAIVTTAGGTLAAILNRETPTAHLVGFQILMGSGVGLQFQHGIGICNAMKRSANKLARLDSIFMCNLAQMGGIAITLAAAGSIFQNVGYRLLARSLRTALTEEQIRALLAGNSLKSQDPALLQAAADIVSKVIAKEFYVVAGAGGLCFLSGLLFLISMRREDINFKQPIQVAETSENST</sequence>
<dbReference type="InterPro" id="IPR020846">
    <property type="entry name" value="MFS_dom"/>
</dbReference>
<feature type="transmembrane region" description="Helical" evidence="7">
    <location>
        <begin position="435"/>
        <end position="458"/>
    </location>
</feature>
<keyword evidence="6 7" id="KW-0472">Membrane</keyword>
<organism evidence="9 10">
    <name type="scientific">Metarhizium robertsii</name>
    <dbReference type="NCBI Taxonomy" id="568076"/>
    <lineage>
        <taxon>Eukaryota</taxon>
        <taxon>Fungi</taxon>
        <taxon>Dikarya</taxon>
        <taxon>Ascomycota</taxon>
        <taxon>Pezizomycotina</taxon>
        <taxon>Sordariomycetes</taxon>
        <taxon>Hypocreomycetidae</taxon>
        <taxon>Hypocreales</taxon>
        <taxon>Clavicipitaceae</taxon>
        <taxon>Metarhizium</taxon>
    </lineage>
</organism>
<dbReference type="SUPFAM" id="SSF103473">
    <property type="entry name" value="MFS general substrate transporter"/>
    <property type="match status" value="2"/>
</dbReference>
<protein>
    <submittedName>
        <fullName evidence="9">MFS transporter</fullName>
    </submittedName>
</protein>
<dbReference type="Gene3D" id="1.20.1250.20">
    <property type="entry name" value="MFS general substrate transporter like domains"/>
    <property type="match status" value="1"/>
</dbReference>
<comment type="similarity">
    <text evidence="2">Belongs to the major facilitator superfamily. TCR/Tet family.</text>
</comment>
<evidence type="ECO:0000256" key="1">
    <source>
        <dbReference type="ARBA" id="ARBA00004141"/>
    </source>
</evidence>
<evidence type="ECO:0000256" key="2">
    <source>
        <dbReference type="ARBA" id="ARBA00007520"/>
    </source>
</evidence>
<feature type="transmembrane region" description="Helical" evidence="7">
    <location>
        <begin position="300"/>
        <end position="321"/>
    </location>
</feature>